<dbReference type="KEGG" id="lvs:LOKVESSMR4R_02696"/>
<dbReference type="Proteomes" id="UP000195273">
    <property type="component" value="Chromosome"/>
</dbReference>
<name>A0A1Y0EF47_9RHOB</name>
<keyword evidence="2" id="KW-1185">Reference proteome</keyword>
<organism evidence="1 2">
    <name type="scientific">Yoonia vestfoldensis</name>
    <dbReference type="NCBI Taxonomy" id="245188"/>
    <lineage>
        <taxon>Bacteria</taxon>
        <taxon>Pseudomonadati</taxon>
        <taxon>Pseudomonadota</taxon>
        <taxon>Alphaproteobacteria</taxon>
        <taxon>Rhodobacterales</taxon>
        <taxon>Paracoccaceae</taxon>
        <taxon>Yoonia</taxon>
    </lineage>
</organism>
<gene>
    <name evidence="1" type="ORF">LOKVESSMR4R_02696</name>
</gene>
<evidence type="ECO:0000313" key="1">
    <source>
        <dbReference type="EMBL" id="ARU01991.1"/>
    </source>
</evidence>
<sequence length="240" mass="26123">MMTVVLVLGSGPNVVETRDWPRDPFDRIVAINNAWAVRPDWDDLIHPDDFPAARMPRALAPGQRIIRAADYVPLQNRFGGFVYAGGTMAFTAGYWALAALQPRVIAVMGCDMVYPAQSQTHFYGTGTADPLRADVTLRSLEAKSARFMLMAAAGGCAVVNLSQDESRLVFPRSTASAAATARPQPYDHAEAAAALAEEARLGYLVPSGKYWKEEARFDPLAIDALDRRWLKAAGVLQTSP</sequence>
<accession>A0A1Y0EF47</accession>
<protein>
    <submittedName>
        <fullName evidence="1">Uncharacterized protein</fullName>
    </submittedName>
</protein>
<dbReference type="EMBL" id="CP021431">
    <property type="protein sequence ID" value="ARU01991.1"/>
    <property type="molecule type" value="Genomic_DNA"/>
</dbReference>
<reference evidence="1 2" key="1">
    <citation type="submission" date="2017-05" db="EMBL/GenBank/DDBJ databases">
        <title>Genome Sequence of Loktanella vestfoldensis Strain SMR4r Isolated from a Culture of the Diatom Skeletonema marinoi.</title>
        <authorList>
            <person name="Topel M."/>
            <person name="Pinder M.I.M."/>
            <person name="Johansson O.N."/>
            <person name="Kourtchenko O."/>
            <person name="Godhe A."/>
            <person name="Clarke A.K."/>
        </authorList>
    </citation>
    <scope>NUCLEOTIDE SEQUENCE [LARGE SCALE GENOMIC DNA]</scope>
    <source>
        <strain evidence="1 2">SMR4r</strain>
    </source>
</reference>
<evidence type="ECO:0000313" key="2">
    <source>
        <dbReference type="Proteomes" id="UP000195273"/>
    </source>
</evidence>
<proteinExistence type="predicted"/>
<dbReference type="AlphaFoldDB" id="A0A1Y0EF47"/>